<comment type="caution">
    <text evidence="1">The sequence shown here is derived from an EMBL/GenBank/DDBJ whole genome shotgun (WGS) entry which is preliminary data.</text>
</comment>
<dbReference type="AlphaFoldDB" id="V9ERF9"/>
<keyword evidence="2" id="KW-1185">Reference proteome</keyword>
<reference evidence="1 2" key="1">
    <citation type="submission" date="2013-11" db="EMBL/GenBank/DDBJ databases">
        <title>The Genome Sequence of Phytophthora parasitica P1569.</title>
        <authorList>
            <consortium name="The Broad Institute Genomics Platform"/>
            <person name="Russ C."/>
            <person name="Tyler B."/>
            <person name="Panabieres F."/>
            <person name="Shan W."/>
            <person name="Tripathy S."/>
            <person name="Grunwald N."/>
            <person name="Machado M."/>
            <person name="Johnson C.S."/>
            <person name="Arredondo F."/>
            <person name="Hong C."/>
            <person name="Coffey M."/>
            <person name="Young S.K."/>
            <person name="Zeng Q."/>
            <person name="Gargeya S."/>
            <person name="Fitzgerald M."/>
            <person name="Abouelleil A."/>
            <person name="Alvarado L."/>
            <person name="Chapman S.B."/>
            <person name="Gainer-Dewar J."/>
            <person name="Goldberg J."/>
            <person name="Griggs A."/>
            <person name="Gujja S."/>
            <person name="Hansen M."/>
            <person name="Howarth C."/>
            <person name="Imamovic A."/>
            <person name="Ireland A."/>
            <person name="Larimer J."/>
            <person name="McCowan C."/>
            <person name="Murphy C."/>
            <person name="Pearson M."/>
            <person name="Poon T.W."/>
            <person name="Priest M."/>
            <person name="Roberts A."/>
            <person name="Saif S."/>
            <person name="Shea T."/>
            <person name="Sykes S."/>
            <person name="Wortman J."/>
            <person name="Nusbaum C."/>
            <person name="Birren B."/>
        </authorList>
    </citation>
    <scope>NUCLEOTIDE SEQUENCE [LARGE SCALE GENOMIC DNA]</scope>
    <source>
        <strain evidence="1 2">P1569</strain>
    </source>
</reference>
<evidence type="ECO:0000313" key="2">
    <source>
        <dbReference type="Proteomes" id="UP000018721"/>
    </source>
</evidence>
<dbReference type="HOGENOM" id="CLU_2519519_0_0_1"/>
<protein>
    <submittedName>
        <fullName evidence="1">Uncharacterized protein</fullName>
    </submittedName>
</protein>
<name>V9ERF9_PHYNI</name>
<dbReference type="Proteomes" id="UP000018721">
    <property type="component" value="Unassembled WGS sequence"/>
</dbReference>
<proteinExistence type="predicted"/>
<organism evidence="1 2">
    <name type="scientific">Phytophthora nicotianae P1569</name>
    <dbReference type="NCBI Taxonomy" id="1317065"/>
    <lineage>
        <taxon>Eukaryota</taxon>
        <taxon>Sar</taxon>
        <taxon>Stramenopiles</taxon>
        <taxon>Oomycota</taxon>
        <taxon>Peronosporomycetes</taxon>
        <taxon>Peronosporales</taxon>
        <taxon>Peronosporaceae</taxon>
        <taxon>Phytophthora</taxon>
    </lineage>
</organism>
<accession>V9ERF9</accession>
<feature type="non-terminal residue" evidence="1">
    <location>
        <position position="85"/>
    </location>
</feature>
<dbReference type="EMBL" id="ANIZ01002202">
    <property type="protein sequence ID" value="ETI41849.1"/>
    <property type="molecule type" value="Genomic_DNA"/>
</dbReference>
<sequence length="85" mass="9316">MAENPGQPVQPSAYRFRTPQHNSNLRAASSVSKSSLLRAAKDLVSYKLSNNTVDIMNTVFFAADLANIHKKARPCKTAYYGLSGQ</sequence>
<evidence type="ECO:0000313" key="1">
    <source>
        <dbReference type="EMBL" id="ETI41849.1"/>
    </source>
</evidence>
<gene>
    <name evidence="1" type="ORF">F443_12946</name>
</gene>